<feature type="transmembrane region" description="Helical" evidence="2">
    <location>
        <begin position="42"/>
        <end position="62"/>
    </location>
</feature>
<dbReference type="AlphaFoldDB" id="A0AAJ2R9M7"/>
<organism evidence="3 4">
    <name type="scientific">Delftia acidovorans</name>
    <name type="common">Pseudomonas acidovorans</name>
    <name type="synonym">Comamonas acidovorans</name>
    <dbReference type="NCBI Taxonomy" id="80866"/>
    <lineage>
        <taxon>Bacteria</taxon>
        <taxon>Pseudomonadati</taxon>
        <taxon>Pseudomonadota</taxon>
        <taxon>Betaproteobacteria</taxon>
        <taxon>Burkholderiales</taxon>
        <taxon>Comamonadaceae</taxon>
        <taxon>Delftia</taxon>
    </lineage>
</organism>
<name>A0AAJ2R9M7_DELAC</name>
<evidence type="ECO:0000313" key="3">
    <source>
        <dbReference type="EMBL" id="MDX4958090.1"/>
    </source>
</evidence>
<dbReference type="Proteomes" id="UP001287445">
    <property type="component" value="Unassembled WGS sequence"/>
</dbReference>
<sequence>MEAISKIWRGEEGLAKTFWLYNVLIGTLSGAALFMASPGSLLAKAGAAIFVAYTVLVCVGIWRAANQYSGPRAWALLAKSAVAALPACLVIGTLAAVLIPAASRMTNHPSTMDRPLSSATPYSERVKRLRSAAEAGALKVIDVRAATPDDLLLDHWSSSEVSGIEADQTWWVSDGTVWIHVDNRHSSAIDVIHFSYAPGYCETMPASARAGYSLPLLQKIAPHAQALVRFAATDVVRNGPGCLVITGVQGRATQQTSKNPFADPNYGAPALAQQGTTTSAPSNSRTQADTAMEAHLSRIYAAHPDADAVVDSPAFQSWLQRSYERVAALRSGTTQEVIDLFHAYKSHDRTEERYQAERERQLRDAAAEALSLSQ</sequence>
<dbReference type="RefSeq" id="WP_319077095.1">
    <property type="nucleotide sequence ID" value="NZ_JAWWMZ010000025.1"/>
</dbReference>
<comment type="caution">
    <text evidence="3">The sequence shown here is derived from an EMBL/GenBank/DDBJ whole genome shotgun (WGS) entry which is preliminary data.</text>
</comment>
<keyword evidence="2" id="KW-0812">Transmembrane</keyword>
<protein>
    <submittedName>
        <fullName evidence="3">Uncharacterized protein</fullName>
    </submittedName>
</protein>
<evidence type="ECO:0000313" key="4">
    <source>
        <dbReference type="Proteomes" id="UP001287445"/>
    </source>
</evidence>
<keyword evidence="2" id="KW-0472">Membrane</keyword>
<reference evidence="3" key="1">
    <citation type="submission" date="2023-11" db="EMBL/GenBank/DDBJ databases">
        <title>Identification and selenium tolerance of Delftia acidovorans R3-25.</title>
        <authorList>
            <person name="Zhang S."/>
            <person name="Liu Y."/>
            <person name="Guo Y."/>
        </authorList>
    </citation>
    <scope>NUCLEOTIDE SEQUENCE</scope>
    <source>
        <strain evidence="3">R3-25</strain>
    </source>
</reference>
<feature type="region of interest" description="Disordered" evidence="1">
    <location>
        <begin position="255"/>
        <end position="288"/>
    </location>
</feature>
<keyword evidence="2" id="KW-1133">Transmembrane helix</keyword>
<feature type="transmembrane region" description="Helical" evidence="2">
    <location>
        <begin position="18"/>
        <end position="36"/>
    </location>
</feature>
<evidence type="ECO:0000256" key="1">
    <source>
        <dbReference type="SAM" id="MobiDB-lite"/>
    </source>
</evidence>
<feature type="compositionally biased region" description="Polar residues" evidence="1">
    <location>
        <begin position="273"/>
        <end position="288"/>
    </location>
</feature>
<accession>A0AAJ2R9M7</accession>
<gene>
    <name evidence="3" type="ORF">SGN30_32110</name>
</gene>
<feature type="transmembrane region" description="Helical" evidence="2">
    <location>
        <begin position="74"/>
        <end position="99"/>
    </location>
</feature>
<proteinExistence type="predicted"/>
<dbReference type="EMBL" id="JAWWMZ010000025">
    <property type="protein sequence ID" value="MDX4958090.1"/>
    <property type="molecule type" value="Genomic_DNA"/>
</dbReference>
<evidence type="ECO:0000256" key="2">
    <source>
        <dbReference type="SAM" id="Phobius"/>
    </source>
</evidence>